<comment type="caution">
    <text evidence="5">The sequence shown here is derived from an EMBL/GenBank/DDBJ whole genome shotgun (WGS) entry which is preliminary data.</text>
</comment>
<evidence type="ECO:0000313" key="6">
    <source>
        <dbReference type="Proteomes" id="UP001595947"/>
    </source>
</evidence>
<dbReference type="Proteomes" id="UP001595947">
    <property type="component" value="Unassembled WGS sequence"/>
</dbReference>
<keyword evidence="6" id="KW-1185">Reference proteome</keyword>
<dbReference type="PANTHER" id="PTHR43309">
    <property type="entry name" value="5-OXOPROLINASE SUBUNIT C"/>
    <property type="match status" value="1"/>
</dbReference>
<dbReference type="InterPro" id="IPR029000">
    <property type="entry name" value="Cyclophilin-like_dom_sf"/>
</dbReference>
<dbReference type="PANTHER" id="PTHR43309:SF3">
    <property type="entry name" value="5-OXOPROLINASE SUBUNIT C"/>
    <property type="match status" value="1"/>
</dbReference>
<evidence type="ECO:0000259" key="4">
    <source>
        <dbReference type="SMART" id="SM00797"/>
    </source>
</evidence>
<dbReference type="SUPFAM" id="SSF50891">
    <property type="entry name" value="Cyclophilin-like"/>
    <property type="match status" value="1"/>
</dbReference>
<name>A0ABV9YJI0_9PSEU</name>
<proteinExistence type="predicted"/>
<protein>
    <submittedName>
        <fullName evidence="5">Biotin-dependent carboxyltransferase family protein</fullName>
    </submittedName>
</protein>
<accession>A0ABV9YJI0</accession>
<evidence type="ECO:0000256" key="1">
    <source>
        <dbReference type="ARBA" id="ARBA00022741"/>
    </source>
</evidence>
<keyword evidence="2" id="KW-0378">Hydrolase</keyword>
<sequence>MSLVVEATGPLATVQDAGRPGLSDLGVGASGAADRGAARLANRLVGNPEDAAVLEATLGGLALRADVPMTVAATGAPGDLLVDDRPVGHHCRVRVPAGAVVRLGQPPVGVRTYLAVRGGIAVDPVLGSRSTDVLADLGPAALAVGDVLPVGEDAVELPATDLAPVAPPPAGDVVARVVLGPRHDWFTPEAVRSLLSTRWAVGADSNRVGMRLEGPAMERAADVTDAELPSEGVVRGSLQIASSGRPTLFLADHPVTGGYPVAAVVLDADTDALAQVRVGQHLRFRATRA</sequence>
<dbReference type="Gene3D" id="2.40.100.10">
    <property type="entry name" value="Cyclophilin-like"/>
    <property type="match status" value="1"/>
</dbReference>
<gene>
    <name evidence="5" type="ORF">ACFPBZ_00420</name>
</gene>
<evidence type="ECO:0000256" key="2">
    <source>
        <dbReference type="ARBA" id="ARBA00022801"/>
    </source>
</evidence>
<keyword evidence="3" id="KW-0067">ATP-binding</keyword>
<organism evidence="5 6">
    <name type="scientific">Actinomycetospora atypica</name>
    <dbReference type="NCBI Taxonomy" id="1290095"/>
    <lineage>
        <taxon>Bacteria</taxon>
        <taxon>Bacillati</taxon>
        <taxon>Actinomycetota</taxon>
        <taxon>Actinomycetes</taxon>
        <taxon>Pseudonocardiales</taxon>
        <taxon>Pseudonocardiaceae</taxon>
        <taxon>Actinomycetospora</taxon>
    </lineage>
</organism>
<evidence type="ECO:0000256" key="3">
    <source>
        <dbReference type="ARBA" id="ARBA00022840"/>
    </source>
</evidence>
<evidence type="ECO:0000313" key="5">
    <source>
        <dbReference type="EMBL" id="MFC5060656.1"/>
    </source>
</evidence>
<dbReference type="SMART" id="SM00797">
    <property type="entry name" value="AHS2"/>
    <property type="match status" value="1"/>
</dbReference>
<dbReference type="InterPro" id="IPR052708">
    <property type="entry name" value="PxpC"/>
</dbReference>
<dbReference type="NCBIfam" id="TIGR00724">
    <property type="entry name" value="urea_amlyse_rel"/>
    <property type="match status" value="1"/>
</dbReference>
<dbReference type="Pfam" id="PF02626">
    <property type="entry name" value="CT_A_B"/>
    <property type="match status" value="1"/>
</dbReference>
<dbReference type="RefSeq" id="WP_378034012.1">
    <property type="nucleotide sequence ID" value="NZ_JBHSIV010000001.1"/>
</dbReference>
<dbReference type="InterPro" id="IPR003778">
    <property type="entry name" value="CT_A_B"/>
</dbReference>
<feature type="domain" description="Carboxyltransferase" evidence="4">
    <location>
        <begin position="24"/>
        <end position="289"/>
    </location>
</feature>
<keyword evidence="1" id="KW-0547">Nucleotide-binding</keyword>
<reference evidence="6" key="1">
    <citation type="journal article" date="2019" name="Int. J. Syst. Evol. Microbiol.">
        <title>The Global Catalogue of Microorganisms (GCM) 10K type strain sequencing project: providing services to taxonomists for standard genome sequencing and annotation.</title>
        <authorList>
            <consortium name="The Broad Institute Genomics Platform"/>
            <consortium name="The Broad Institute Genome Sequencing Center for Infectious Disease"/>
            <person name="Wu L."/>
            <person name="Ma J."/>
        </authorList>
    </citation>
    <scope>NUCLEOTIDE SEQUENCE [LARGE SCALE GENOMIC DNA]</scope>
    <source>
        <strain evidence="6">CGMCC 4.7093</strain>
    </source>
</reference>
<dbReference type="EMBL" id="JBHSIV010000001">
    <property type="protein sequence ID" value="MFC5060656.1"/>
    <property type="molecule type" value="Genomic_DNA"/>
</dbReference>